<dbReference type="PANTHER" id="PTHR22754">
    <property type="entry name" value="DISCO-INTERACTING PROTEIN 2 DIP2 -RELATED"/>
    <property type="match status" value="1"/>
</dbReference>
<dbReference type="Pfam" id="PF00668">
    <property type="entry name" value="Condensation"/>
    <property type="match status" value="1"/>
</dbReference>
<dbReference type="InterPro" id="IPR023213">
    <property type="entry name" value="CAT-like_dom_sf"/>
</dbReference>
<evidence type="ECO:0000259" key="4">
    <source>
        <dbReference type="PROSITE" id="PS50075"/>
    </source>
</evidence>
<keyword evidence="3" id="KW-0808">Transferase</keyword>
<accession>A0A8J2SUL7</accession>
<feature type="domain" description="Carrier" evidence="4">
    <location>
        <begin position="1655"/>
        <end position="1730"/>
    </location>
</feature>
<dbReference type="InterPro" id="IPR014031">
    <property type="entry name" value="Ketoacyl_synth_C"/>
</dbReference>
<dbReference type="InterPro" id="IPR042099">
    <property type="entry name" value="ANL_N_sf"/>
</dbReference>
<feature type="domain" description="Ketosynthase family 3 (KS3)" evidence="5">
    <location>
        <begin position="794"/>
        <end position="1192"/>
    </location>
</feature>
<dbReference type="PROSITE" id="PS00455">
    <property type="entry name" value="AMP_BINDING"/>
    <property type="match status" value="1"/>
</dbReference>
<organism evidence="6 7">
    <name type="scientific">Pelagomonas calceolata</name>
    <dbReference type="NCBI Taxonomy" id="35677"/>
    <lineage>
        <taxon>Eukaryota</taxon>
        <taxon>Sar</taxon>
        <taxon>Stramenopiles</taxon>
        <taxon>Ochrophyta</taxon>
        <taxon>Pelagophyceae</taxon>
        <taxon>Pelagomonadales</taxon>
        <taxon>Pelagomonadaceae</taxon>
        <taxon>Pelagomonas</taxon>
    </lineage>
</organism>
<dbReference type="Pfam" id="PF00550">
    <property type="entry name" value="PP-binding"/>
    <property type="match status" value="2"/>
</dbReference>
<dbReference type="GO" id="GO:0031177">
    <property type="term" value="F:phosphopantetheine binding"/>
    <property type="evidence" value="ECO:0007669"/>
    <property type="project" value="InterPro"/>
</dbReference>
<dbReference type="Gene3D" id="3.30.559.10">
    <property type="entry name" value="Chloramphenicol acetyltransferase-like domain"/>
    <property type="match status" value="1"/>
</dbReference>
<evidence type="ECO:0000259" key="5">
    <source>
        <dbReference type="PROSITE" id="PS52004"/>
    </source>
</evidence>
<gene>
    <name evidence="6" type="ORF">PECAL_5P18740</name>
</gene>
<reference evidence="6" key="1">
    <citation type="submission" date="2021-11" db="EMBL/GenBank/DDBJ databases">
        <authorList>
            <consortium name="Genoscope - CEA"/>
            <person name="William W."/>
        </authorList>
    </citation>
    <scope>NUCLEOTIDE SEQUENCE</scope>
</reference>
<dbReference type="InterPro" id="IPR020806">
    <property type="entry name" value="PKS_PP-bd"/>
</dbReference>
<dbReference type="Gene3D" id="3.30.300.30">
    <property type="match status" value="1"/>
</dbReference>
<dbReference type="InterPro" id="IPR036736">
    <property type="entry name" value="ACP-like_sf"/>
</dbReference>
<keyword evidence="7" id="KW-1185">Reference proteome</keyword>
<evidence type="ECO:0000313" key="7">
    <source>
        <dbReference type="Proteomes" id="UP000789595"/>
    </source>
</evidence>
<feature type="domain" description="Carrier" evidence="4">
    <location>
        <begin position="704"/>
        <end position="778"/>
    </location>
</feature>
<dbReference type="GO" id="GO:0016746">
    <property type="term" value="F:acyltransferase activity"/>
    <property type="evidence" value="ECO:0007669"/>
    <property type="project" value="InterPro"/>
</dbReference>
<dbReference type="Gene3D" id="3.40.50.12780">
    <property type="entry name" value="N-terminal domain of ligase-like"/>
    <property type="match status" value="2"/>
</dbReference>
<dbReference type="InterPro" id="IPR001242">
    <property type="entry name" value="Condensation_dom"/>
</dbReference>
<dbReference type="SUPFAM" id="SSF56801">
    <property type="entry name" value="Acetyl-CoA synthetase-like"/>
    <property type="match status" value="1"/>
</dbReference>
<dbReference type="Pfam" id="PF00501">
    <property type="entry name" value="AMP-binding"/>
    <property type="match status" value="2"/>
</dbReference>
<dbReference type="PROSITE" id="PS50075">
    <property type="entry name" value="CARRIER"/>
    <property type="match status" value="2"/>
</dbReference>
<dbReference type="OrthoDB" id="199633at2759"/>
<dbReference type="SMART" id="SM00825">
    <property type="entry name" value="PKS_KS"/>
    <property type="match status" value="1"/>
</dbReference>
<dbReference type="Gene3D" id="1.10.1200.10">
    <property type="entry name" value="ACP-like"/>
    <property type="match status" value="2"/>
</dbReference>
<dbReference type="SUPFAM" id="SSF53901">
    <property type="entry name" value="Thiolase-like"/>
    <property type="match status" value="1"/>
</dbReference>
<dbReference type="Gene3D" id="3.30.559.30">
    <property type="entry name" value="Nonribosomal peptide synthetase, condensation domain"/>
    <property type="match status" value="1"/>
</dbReference>
<dbReference type="SUPFAM" id="SSF47336">
    <property type="entry name" value="ACP-like"/>
    <property type="match status" value="2"/>
</dbReference>
<dbReference type="Pfam" id="PF02801">
    <property type="entry name" value="Ketoacyl-synt_C"/>
    <property type="match status" value="1"/>
</dbReference>
<dbReference type="SUPFAM" id="SSF52777">
    <property type="entry name" value="CoA-dependent acyltransferases"/>
    <property type="match status" value="2"/>
</dbReference>
<dbReference type="Proteomes" id="UP000789595">
    <property type="component" value="Unassembled WGS sequence"/>
</dbReference>
<evidence type="ECO:0000313" key="6">
    <source>
        <dbReference type="EMBL" id="CAH0377312.1"/>
    </source>
</evidence>
<dbReference type="SMART" id="SM00823">
    <property type="entry name" value="PKS_PP"/>
    <property type="match status" value="2"/>
</dbReference>
<dbReference type="PROSITE" id="PS52004">
    <property type="entry name" value="KS3_2"/>
    <property type="match status" value="1"/>
</dbReference>
<dbReference type="SMART" id="SM01294">
    <property type="entry name" value="PKS_PP_betabranch"/>
    <property type="match status" value="1"/>
</dbReference>
<dbReference type="CDD" id="cd00833">
    <property type="entry name" value="PKS"/>
    <property type="match status" value="1"/>
</dbReference>
<comment type="caution">
    <text evidence="6">The sequence shown here is derived from an EMBL/GenBank/DDBJ whole genome shotgun (WGS) entry which is preliminary data.</text>
</comment>
<evidence type="ECO:0000256" key="1">
    <source>
        <dbReference type="ARBA" id="ARBA00022450"/>
    </source>
</evidence>
<dbReference type="Pfam" id="PF00109">
    <property type="entry name" value="ketoacyl-synt"/>
    <property type="match status" value="1"/>
</dbReference>
<dbReference type="InterPro" id="IPR045851">
    <property type="entry name" value="AMP-bd_C_sf"/>
</dbReference>
<dbReference type="InterPro" id="IPR009081">
    <property type="entry name" value="PP-bd_ACP"/>
</dbReference>
<dbReference type="InterPro" id="IPR020845">
    <property type="entry name" value="AMP-binding_CS"/>
</dbReference>
<dbReference type="PANTHER" id="PTHR22754:SF32">
    <property type="entry name" value="DISCO-INTERACTING PROTEIN 2"/>
    <property type="match status" value="1"/>
</dbReference>
<proteinExistence type="predicted"/>
<sequence length="2195" mass="237678">MSKAPYRAASHRSEANVDFAPPAWWRPHSANTHLLTETRQTVQRYGAAPFMTWLDDKGKEERTLSFDELWERSRRLARKMRDDWGVETGDRVLLCYLPGLAFVEAFWACLRLRCVAVPTYPPDPSKLQIGLKKLDLVKKSCGASLCLTEKALDSMRRALSLTHRWPAGLVWKSTDRELKVNKGENDAPLDDDSVAFLQYTSGSTGDPKGVMLTFANVESGVRHDASHAAMARREDENAIAATRGRGRTTPEIHTYTTTHAKTQVWHNLNEMYLPAQAQHFESRGVDLSRERIVGVSWLPQFHDTGLILCIVGPFVAGYRMVNFSPLTFLKKPLLWLEALTRYGARWSAAPDFAYELCVRRLAESSEVNIDLGRVVQLACGAGERCRPHQLERFVEAFTSRGLRSDVWVPNYGLAEHVVGTCGCARGVILSQQRPDLACCGENFQCDLRIVDPISRKDSSRGEIWISSRSVAAGYWGKPDLSRETFHARRVLDDGSESKSRYLRTGDEGFLEEGKLYITGRLKDLIIVGGKNYYPEDIEVAAQEADRVAIRPGCVAAFASSTKDEEQVVCVFEVRKKATDQLDFAALSDKVVRTVGISSGLQPHRVIIIPERSIPKTTSGKVQRRQTRRLVDEKKLRVLYDSAGLIAVEGSLLTNALSALKQAFPWSLGSQTPVEEEETMSRCNSTASLVALEDEPRPRSFSERDDVSEIEQTLLSELRKVAKGTVTATTAFHELGLSSRQMVELLRQVEVALDVDLPPTVVFSCPTVRALAHEVVGLRGGSTIMAPPVVQESDGDDVGVVGWSLRLPGACDALEELDSILNNKVRCGTTIPCSRWDWRVTDAQLSASGADNDARSRARYGAFCLGSDGFDPKTWGLRPAEATALDPQQKLLLRQGHELLRNRYATREELRGSQVGVMLGMMSADNVYGIEPCHAGPHQLTGNGYASCASRLSFLLDLRGPALVVDTACSGALVAARLGHDAVRRNDCSTCVVGGVSLMLAPGLVHCGAARAGMLSPSGRCHTFDRNADGYLRGEGCALLLLEKDTSIKWRGSAVMHNGQSATFTALNASSQKDLLRRALRGTSVTSVEAHGTGTRLGDPIEVSALSLLDRVCVSGAKACLGHGEPNAGAAGLLSAMLSLSSIKPNGALRRLNPVVRVGTIALPTEATLSEKGCVGVSSFGYSGIIAHAVLSGKLELSEPRKRFADDRPLANVPPHHRNSYTSALDAALHESPSLRDVTFHKNGKGPFSVVVDGDLITVRDASDILLTATRCTDEVEQFRPPPPATLGEVSDFYTELKEATAAPSNVVGSEVIARAWVSSRGGIGACSSKDAFEACRQLACLVRRREDVGGRRWWEPASCDLVVSSSGSGPAWASVRTTARRADIGVCDASVSDVLELRGLCSVPVETGPSSLQDVKLYALRSHAIQTMEGDDAVSIIKDLPRSLPANRTGRPRYTTASVRTSSPEVALALASTEDAWARLSDERGPPLAVACVALTGKSALLAGAHDPRDLALACAKCTNVRAASLCETETAARAPSTFAVYVSKHAPVSLRDAALKAGGSVWDESPIPNADVVFVRGAWVRVVSRSSKAFAQCAALSQQTRGADVACILWRGPSIGAEAVVRLALRCSVPRCVALATPALVVPTKAPTTVKKATSATSTREAVSRAARDALGVDDIDETASLSDLGMDSLAGAEFVADLSRRLGRAVAPSLLIECDTVDSIVSALGEDDVVEERVEEVVEDTGRRLACAPSSKDQELLLWMLRRARTRSIKPGYAWLPPTAVGLLEGSLNVAALEWALSQVVDAHDALQSRLVEVPGANKALVVFGVDEKPKLMIKTATTVDEAKSMAQAFHDATSNDPYESTSLLRALLISTPSHEHVLYLSCNHAITDGWSHQVLYGELVRAYNARLQGSEAPFGHEERPYAAWLSDQSNYVNDGRRRRYARCARLPAWPQLSTTDVLFETGSLLRNAIAKVLPKEILDNVKRHLSRSMSLPSVVLAAYAHALGRASRGEASVVQYSHPGRTKADRRTYGQLATDANVLLDDLSPQPTVGAFSESVHRAVLEALAHPTPYADDYVACTNGREAPLPAQYNWYDRYGDVPQWSGIRRATELSLDSSSLSQKTFNIGAVYLMALVQGDGALKLVCYFNDSLYARPTILDALGDVSSFLARFAEDPSLSLPPLSAGESNGAGARE</sequence>
<dbReference type="InterPro" id="IPR000873">
    <property type="entry name" value="AMP-dep_synth/lig_dom"/>
</dbReference>
<evidence type="ECO:0000256" key="3">
    <source>
        <dbReference type="ARBA" id="ARBA00022679"/>
    </source>
</evidence>
<protein>
    <submittedName>
        <fullName evidence="6">Uncharacterized protein</fullName>
    </submittedName>
</protein>
<name>A0A8J2SUL7_9STRA</name>
<keyword evidence="2" id="KW-0597">Phosphoprotein</keyword>
<dbReference type="InterPro" id="IPR016039">
    <property type="entry name" value="Thiolase-like"/>
</dbReference>
<dbReference type="Gene3D" id="3.40.47.10">
    <property type="match status" value="1"/>
</dbReference>
<dbReference type="InterPro" id="IPR020841">
    <property type="entry name" value="PKS_Beta-ketoAc_synthase_dom"/>
</dbReference>
<dbReference type="InterPro" id="IPR014030">
    <property type="entry name" value="Ketoacyl_synth_N"/>
</dbReference>
<dbReference type="EMBL" id="CAKKNE010000005">
    <property type="protein sequence ID" value="CAH0377312.1"/>
    <property type="molecule type" value="Genomic_DNA"/>
</dbReference>
<keyword evidence="1" id="KW-0596">Phosphopantetheine</keyword>
<evidence type="ECO:0000256" key="2">
    <source>
        <dbReference type="ARBA" id="ARBA00022553"/>
    </source>
</evidence>